<dbReference type="GO" id="GO:0048544">
    <property type="term" value="P:recognition of pollen"/>
    <property type="evidence" value="ECO:0007669"/>
    <property type="project" value="InterPro"/>
</dbReference>
<comment type="similarity">
    <text evidence="15">Belongs to the protein kinase superfamily. Ser/Thr protein kinase family.</text>
</comment>
<dbReference type="Pfam" id="PF07714">
    <property type="entry name" value="PK_Tyr_Ser-Thr"/>
    <property type="match status" value="1"/>
</dbReference>
<evidence type="ECO:0000256" key="9">
    <source>
        <dbReference type="ARBA" id="ARBA00022840"/>
    </source>
</evidence>
<dbReference type="InterPro" id="IPR003609">
    <property type="entry name" value="Pan_app"/>
</dbReference>
<keyword evidence="12" id="KW-0325">Glycoprotein</keyword>
<keyword evidence="9 15" id="KW-0067">ATP-binding</keyword>
<evidence type="ECO:0000256" key="16">
    <source>
        <dbReference type="PROSITE-ProRule" id="PRU10141"/>
    </source>
</evidence>
<comment type="catalytic activity">
    <reaction evidence="14 15">
        <text>L-seryl-[protein] + ATP = O-phospho-L-seryl-[protein] + ADP + H(+)</text>
        <dbReference type="Rhea" id="RHEA:17989"/>
        <dbReference type="Rhea" id="RHEA-COMP:9863"/>
        <dbReference type="Rhea" id="RHEA-COMP:11604"/>
        <dbReference type="ChEBI" id="CHEBI:15378"/>
        <dbReference type="ChEBI" id="CHEBI:29999"/>
        <dbReference type="ChEBI" id="CHEBI:30616"/>
        <dbReference type="ChEBI" id="CHEBI:83421"/>
        <dbReference type="ChEBI" id="CHEBI:456216"/>
        <dbReference type="EC" id="2.7.11.1"/>
    </reaction>
</comment>
<dbReference type="PROSITE" id="PS00108">
    <property type="entry name" value="PROTEIN_KINASE_ST"/>
    <property type="match status" value="1"/>
</dbReference>
<keyword evidence="3 15" id="KW-0723">Serine/threonine-protein kinase</keyword>
<evidence type="ECO:0000256" key="13">
    <source>
        <dbReference type="ARBA" id="ARBA00047899"/>
    </source>
</evidence>
<evidence type="ECO:0000256" key="11">
    <source>
        <dbReference type="ARBA" id="ARBA00023170"/>
    </source>
</evidence>
<keyword evidence="5 15" id="KW-0808">Transferase</keyword>
<name>A0AAV8D0U3_9POAL</name>
<keyword evidence="8 15" id="KW-0418">Kinase</keyword>
<dbReference type="SMART" id="SM00220">
    <property type="entry name" value="S_TKc"/>
    <property type="match status" value="1"/>
</dbReference>
<dbReference type="EC" id="2.7.11.1" evidence="15"/>
<dbReference type="PANTHER" id="PTHR27002:SF181">
    <property type="entry name" value="RECEPTOR-LIKE SERINE_THREONINE-PROTEIN KINASE"/>
    <property type="match status" value="1"/>
</dbReference>
<organism evidence="22 23">
    <name type="scientific">Rhynchospora pubera</name>
    <dbReference type="NCBI Taxonomy" id="906938"/>
    <lineage>
        <taxon>Eukaryota</taxon>
        <taxon>Viridiplantae</taxon>
        <taxon>Streptophyta</taxon>
        <taxon>Embryophyta</taxon>
        <taxon>Tracheophyta</taxon>
        <taxon>Spermatophyta</taxon>
        <taxon>Magnoliopsida</taxon>
        <taxon>Liliopsida</taxon>
        <taxon>Poales</taxon>
        <taxon>Cyperaceae</taxon>
        <taxon>Cyperoideae</taxon>
        <taxon>Rhynchosporeae</taxon>
        <taxon>Rhynchospora</taxon>
    </lineage>
</organism>
<dbReference type="CDD" id="cd14066">
    <property type="entry name" value="STKc_IRAK"/>
    <property type="match status" value="1"/>
</dbReference>
<evidence type="ECO:0000256" key="10">
    <source>
        <dbReference type="ARBA" id="ARBA00023157"/>
    </source>
</evidence>
<dbReference type="Pfam" id="PF08276">
    <property type="entry name" value="PAN_2"/>
    <property type="match status" value="1"/>
</dbReference>
<keyword evidence="10" id="KW-1015">Disulfide bond</keyword>
<dbReference type="Gene3D" id="3.30.200.20">
    <property type="entry name" value="Phosphorylase Kinase, domain 1"/>
    <property type="match status" value="1"/>
</dbReference>
<dbReference type="InterPro" id="IPR000719">
    <property type="entry name" value="Prot_kinase_dom"/>
</dbReference>
<evidence type="ECO:0000256" key="17">
    <source>
        <dbReference type="SAM" id="Phobius"/>
    </source>
</evidence>
<dbReference type="CDD" id="cd01098">
    <property type="entry name" value="PAN_AP_plant"/>
    <property type="match status" value="1"/>
</dbReference>
<feature type="domain" description="Protein kinase" evidence="19">
    <location>
        <begin position="556"/>
        <end position="834"/>
    </location>
</feature>
<evidence type="ECO:0000256" key="2">
    <source>
        <dbReference type="ARBA" id="ARBA00022475"/>
    </source>
</evidence>
<keyword evidence="17" id="KW-0472">Membrane</keyword>
<dbReference type="InterPro" id="IPR008271">
    <property type="entry name" value="Ser/Thr_kinase_AS"/>
</dbReference>
<dbReference type="FunFam" id="1.10.510.10:FF:000060">
    <property type="entry name" value="G-type lectin S-receptor-like serine/threonine-protein kinase"/>
    <property type="match status" value="1"/>
</dbReference>
<feature type="signal peptide" evidence="18">
    <location>
        <begin position="1"/>
        <end position="30"/>
    </location>
</feature>
<evidence type="ECO:0000256" key="4">
    <source>
        <dbReference type="ARBA" id="ARBA00022536"/>
    </source>
</evidence>
<dbReference type="GO" id="GO:0004674">
    <property type="term" value="F:protein serine/threonine kinase activity"/>
    <property type="evidence" value="ECO:0007669"/>
    <property type="project" value="UniProtKB-KW"/>
</dbReference>
<evidence type="ECO:0000256" key="15">
    <source>
        <dbReference type="PIRNR" id="PIRNR000641"/>
    </source>
</evidence>
<evidence type="ECO:0000256" key="18">
    <source>
        <dbReference type="SAM" id="SignalP"/>
    </source>
</evidence>
<keyword evidence="6 18" id="KW-0732">Signal</keyword>
<evidence type="ECO:0000256" key="5">
    <source>
        <dbReference type="ARBA" id="ARBA00022679"/>
    </source>
</evidence>
<evidence type="ECO:0000256" key="6">
    <source>
        <dbReference type="ARBA" id="ARBA00022729"/>
    </source>
</evidence>
<accession>A0AAV8D0U3</accession>
<dbReference type="SUPFAM" id="SSF57414">
    <property type="entry name" value="Hairpin loop containing domain-like"/>
    <property type="match status" value="1"/>
</dbReference>
<keyword evidence="23" id="KW-1185">Reference proteome</keyword>
<dbReference type="InterPro" id="IPR000858">
    <property type="entry name" value="S_locus_glycoprot_dom"/>
</dbReference>
<dbReference type="Gene3D" id="2.90.10.10">
    <property type="entry name" value="Bulb-type lectin domain"/>
    <property type="match status" value="1"/>
</dbReference>
<feature type="chain" id="PRO_5043406610" description="Receptor-like serine/threonine-protein kinase" evidence="18">
    <location>
        <begin position="31"/>
        <end position="874"/>
    </location>
</feature>
<sequence>MHPFSLSVSSSSALFLSLISFLCFLSPGATIDTLNPGQSISTIDGVTLVSENGVFELGFFTPGNSSNRYVAIWYHDISPKATIWIGNRENPIAPKSSASLTLTKSGNLELVAGGANGNVATTEFLISPSSLFITQLRAERNLLNFTIWTTNTSSLKSTTLTLLDEGNLILSAANSDGSGDRKALWQSFDHMTDTFIPGMHLGINTKTGERQLLTSWRSFNDPAPGNFIMGLDPNGSTQLFIWKNGTIPYWRSGEWNGASNFIGIPQWPLYSQGFNLGTEGTEIYYTYNPANNFLSWLVLQWDGVESIYSYNDQDKVMDGLWKVQVKRYELYGACGPNGLYINSDNSGSCSCLDGFEPKSDKEWKAKIWSGGCMRWPALECQQNKSWDSYKIITGTNLPDHAVRVQDIGTSDTCRSYCSNNCSCNAYAFIQTIGCMLWSGDLIDLHHLDADGFDLFVKVPASLPDSNHHPGIIAGTMSAALVFILVACTFLWWKFIHHSKVKDNLNFGPKSQQSSLDFLRSRQDFSSPSHFAYASKGQKFEVPLFTFDCLAIATNNFGSSNKLGAGGFGLVYKGNSPSGEEIAVKRLSNTSGQGIEEFKTEVILIAKLQHRNLVRLLGCCIQGREKLLVYEYLPNKSLDAFLFDPSKRGLLNWKTRFNIIEGIARGILYLHRDSRLRVVHRDLKASNILLDKDMEPKISDFGMARIFGGDQNQENTNRVVGTLGYMSPEYAMEGIFSVKSDVYSFGILLLEIITGERNSSFHNKDDFLNIVGYAYKLWCEDRASELIDPTIIETCSIPEVLRCVQVALLCVQDLAYDRPEIPLVIKMITSDNPRLPVPRCPTFTLQGYSSQESAMKGRDELHSVCDVTVTRLQGR</sequence>
<keyword evidence="17" id="KW-0812">Transmembrane</keyword>
<evidence type="ECO:0000259" key="19">
    <source>
        <dbReference type="PROSITE" id="PS50011"/>
    </source>
</evidence>
<keyword evidence="2" id="KW-1003">Cell membrane</keyword>
<feature type="transmembrane region" description="Helical" evidence="17">
    <location>
        <begin position="471"/>
        <end position="492"/>
    </location>
</feature>
<dbReference type="PROSITE" id="PS50948">
    <property type="entry name" value="PAN"/>
    <property type="match status" value="1"/>
</dbReference>
<dbReference type="Pfam" id="PF00954">
    <property type="entry name" value="S_locus_glycop"/>
    <property type="match status" value="1"/>
</dbReference>
<dbReference type="SMART" id="SM00473">
    <property type="entry name" value="PAN_AP"/>
    <property type="match status" value="1"/>
</dbReference>
<keyword evidence="7 15" id="KW-0547">Nucleotide-binding</keyword>
<feature type="binding site" evidence="16">
    <location>
        <position position="584"/>
    </location>
    <ligand>
        <name>ATP</name>
        <dbReference type="ChEBI" id="CHEBI:30616"/>
    </ligand>
</feature>
<evidence type="ECO:0000256" key="1">
    <source>
        <dbReference type="ARBA" id="ARBA00004251"/>
    </source>
</evidence>
<dbReference type="InterPro" id="IPR017441">
    <property type="entry name" value="Protein_kinase_ATP_BS"/>
</dbReference>
<dbReference type="InterPro" id="IPR036426">
    <property type="entry name" value="Bulb-type_lectin_dom_sf"/>
</dbReference>
<dbReference type="PROSITE" id="PS50011">
    <property type="entry name" value="PROTEIN_KINASE_DOM"/>
    <property type="match status" value="1"/>
</dbReference>
<evidence type="ECO:0000256" key="7">
    <source>
        <dbReference type="ARBA" id="ARBA00022741"/>
    </source>
</evidence>
<evidence type="ECO:0000256" key="14">
    <source>
        <dbReference type="ARBA" id="ARBA00048679"/>
    </source>
</evidence>
<dbReference type="Proteomes" id="UP001140206">
    <property type="component" value="Chromosome 4"/>
</dbReference>
<dbReference type="FunFam" id="3.30.200.20:FF:000195">
    <property type="entry name" value="G-type lectin S-receptor-like serine/threonine-protein kinase"/>
    <property type="match status" value="1"/>
</dbReference>
<evidence type="ECO:0000256" key="3">
    <source>
        <dbReference type="ARBA" id="ARBA00022527"/>
    </source>
</evidence>
<keyword evidence="4" id="KW-0245">EGF-like domain</keyword>
<dbReference type="PROSITE" id="PS50927">
    <property type="entry name" value="BULB_LECTIN"/>
    <property type="match status" value="1"/>
</dbReference>
<evidence type="ECO:0000259" key="20">
    <source>
        <dbReference type="PROSITE" id="PS50927"/>
    </source>
</evidence>
<dbReference type="SUPFAM" id="SSF51110">
    <property type="entry name" value="alpha-D-mannose-specific plant lectins"/>
    <property type="match status" value="1"/>
</dbReference>
<dbReference type="InterPro" id="IPR001480">
    <property type="entry name" value="Bulb-type_lectin_dom"/>
</dbReference>
<evidence type="ECO:0000256" key="12">
    <source>
        <dbReference type="ARBA" id="ARBA00023180"/>
    </source>
</evidence>
<feature type="domain" description="Bulb-type lectin" evidence="20">
    <location>
        <begin position="31"/>
        <end position="183"/>
    </location>
</feature>
<proteinExistence type="inferred from homology"/>
<gene>
    <name evidence="22" type="ORF">LUZ62_071236</name>
</gene>
<dbReference type="AlphaFoldDB" id="A0AAV8D0U3"/>
<evidence type="ECO:0000256" key="8">
    <source>
        <dbReference type="ARBA" id="ARBA00022777"/>
    </source>
</evidence>
<evidence type="ECO:0000313" key="23">
    <source>
        <dbReference type="Proteomes" id="UP001140206"/>
    </source>
</evidence>
<evidence type="ECO:0000313" key="22">
    <source>
        <dbReference type="EMBL" id="KAJ4760861.1"/>
    </source>
</evidence>
<dbReference type="Pfam" id="PF01453">
    <property type="entry name" value="B_lectin"/>
    <property type="match status" value="1"/>
</dbReference>
<evidence type="ECO:0000259" key="21">
    <source>
        <dbReference type="PROSITE" id="PS50948"/>
    </source>
</evidence>
<dbReference type="InterPro" id="IPR011009">
    <property type="entry name" value="Kinase-like_dom_sf"/>
</dbReference>
<dbReference type="PIRSF" id="PIRSF000641">
    <property type="entry name" value="SRK"/>
    <property type="match status" value="1"/>
</dbReference>
<dbReference type="InterPro" id="IPR001245">
    <property type="entry name" value="Ser-Thr/Tyr_kinase_cat_dom"/>
</dbReference>
<dbReference type="GO" id="GO:0005886">
    <property type="term" value="C:plasma membrane"/>
    <property type="evidence" value="ECO:0007669"/>
    <property type="project" value="UniProtKB-SubCell"/>
</dbReference>
<dbReference type="PROSITE" id="PS00107">
    <property type="entry name" value="PROTEIN_KINASE_ATP"/>
    <property type="match status" value="1"/>
</dbReference>
<dbReference type="Gene3D" id="1.10.510.10">
    <property type="entry name" value="Transferase(Phosphotransferase) domain 1"/>
    <property type="match status" value="1"/>
</dbReference>
<dbReference type="InterPro" id="IPR024171">
    <property type="entry name" value="SRK-like_kinase"/>
</dbReference>
<keyword evidence="11" id="KW-0675">Receptor</keyword>
<dbReference type="GO" id="GO:0051707">
    <property type="term" value="P:response to other organism"/>
    <property type="evidence" value="ECO:0007669"/>
    <property type="project" value="UniProtKB-ARBA"/>
</dbReference>
<comment type="subcellular location">
    <subcellularLocation>
        <location evidence="1">Cell membrane</location>
        <topology evidence="1">Single-pass type I membrane protein</topology>
    </subcellularLocation>
</comment>
<dbReference type="SUPFAM" id="SSF56112">
    <property type="entry name" value="Protein kinase-like (PK-like)"/>
    <property type="match status" value="1"/>
</dbReference>
<protein>
    <recommendedName>
        <fullName evidence="15">Receptor-like serine/threonine-protein kinase</fullName>
        <ecNumber evidence="15">2.7.11.1</ecNumber>
    </recommendedName>
</protein>
<comment type="catalytic activity">
    <reaction evidence="13 15">
        <text>L-threonyl-[protein] + ATP = O-phospho-L-threonyl-[protein] + ADP + H(+)</text>
        <dbReference type="Rhea" id="RHEA:46608"/>
        <dbReference type="Rhea" id="RHEA-COMP:11060"/>
        <dbReference type="Rhea" id="RHEA-COMP:11605"/>
        <dbReference type="ChEBI" id="CHEBI:15378"/>
        <dbReference type="ChEBI" id="CHEBI:30013"/>
        <dbReference type="ChEBI" id="CHEBI:30616"/>
        <dbReference type="ChEBI" id="CHEBI:61977"/>
        <dbReference type="ChEBI" id="CHEBI:456216"/>
        <dbReference type="EC" id="2.7.11.1"/>
    </reaction>
</comment>
<comment type="caution">
    <text evidence="22">The sequence shown here is derived from an EMBL/GenBank/DDBJ whole genome shotgun (WGS) entry which is preliminary data.</text>
</comment>
<dbReference type="EMBL" id="JAMFTS010000004">
    <property type="protein sequence ID" value="KAJ4760861.1"/>
    <property type="molecule type" value="Genomic_DNA"/>
</dbReference>
<dbReference type="PANTHER" id="PTHR27002">
    <property type="entry name" value="RECEPTOR-LIKE SERINE/THREONINE-PROTEIN KINASE SD1-8"/>
    <property type="match status" value="1"/>
</dbReference>
<dbReference type="SMART" id="SM00108">
    <property type="entry name" value="B_lectin"/>
    <property type="match status" value="1"/>
</dbReference>
<feature type="domain" description="Apple" evidence="21">
    <location>
        <begin position="380"/>
        <end position="459"/>
    </location>
</feature>
<dbReference type="CDD" id="cd00028">
    <property type="entry name" value="B_lectin"/>
    <property type="match status" value="1"/>
</dbReference>
<reference evidence="22" key="1">
    <citation type="submission" date="2022-08" db="EMBL/GenBank/DDBJ databases">
        <authorList>
            <person name="Marques A."/>
        </authorList>
    </citation>
    <scope>NUCLEOTIDE SEQUENCE</scope>
    <source>
        <strain evidence="22">RhyPub2mFocal</strain>
        <tissue evidence="22">Leaves</tissue>
    </source>
</reference>
<dbReference type="GO" id="GO:0005524">
    <property type="term" value="F:ATP binding"/>
    <property type="evidence" value="ECO:0007669"/>
    <property type="project" value="UniProtKB-UniRule"/>
</dbReference>
<keyword evidence="17" id="KW-1133">Transmembrane helix</keyword>